<dbReference type="GO" id="GO:0045892">
    <property type="term" value="P:negative regulation of DNA-templated transcription"/>
    <property type="evidence" value="ECO:0007669"/>
    <property type="project" value="TreeGrafter"/>
</dbReference>
<keyword evidence="3" id="KW-0804">Transcription</keyword>
<keyword evidence="1" id="KW-0805">Transcription regulation</keyword>
<evidence type="ECO:0000313" key="10">
    <source>
        <dbReference type="Proteomes" id="UP000075573"/>
    </source>
</evidence>
<reference evidence="9 11" key="4">
    <citation type="submission" date="2020-11" db="EMBL/GenBank/DDBJ databases">
        <title>Description of novel Gluconobacter species.</title>
        <authorList>
            <person name="Cleenwerck I."/>
            <person name="Cnockaert M."/>
            <person name="Borremans W."/>
            <person name="Wieme A.D."/>
            <person name="De Vuyst L."/>
            <person name="Vandamme P."/>
        </authorList>
    </citation>
    <scope>NUCLEOTIDE SEQUENCE [LARGE SCALE GENOMIC DNA]</scope>
    <source>
        <strain evidence="9 11">R-71646</strain>
    </source>
</reference>
<keyword evidence="11" id="KW-1185">Reference proteome</keyword>
<dbReference type="RefSeq" id="WP_062495006.1">
    <property type="nucleotide sequence ID" value="NZ_JABCQF010000002.1"/>
</dbReference>
<dbReference type="GO" id="GO:0003677">
    <property type="term" value="F:DNA binding"/>
    <property type="evidence" value="ECO:0007669"/>
    <property type="project" value="UniProtKB-KW"/>
</dbReference>
<dbReference type="InterPro" id="IPR014757">
    <property type="entry name" value="Tscrpt_reg_IclR_C"/>
</dbReference>
<name>A0A149QWP2_9PROT</name>
<dbReference type="SUPFAM" id="SSF55781">
    <property type="entry name" value="GAF domain-like"/>
    <property type="match status" value="1"/>
</dbReference>
<dbReference type="Gene3D" id="1.10.10.10">
    <property type="entry name" value="Winged helix-like DNA-binding domain superfamily/Winged helix DNA-binding domain"/>
    <property type="match status" value="1"/>
</dbReference>
<dbReference type="PROSITE" id="PS51078">
    <property type="entry name" value="ICLR_ED"/>
    <property type="match status" value="1"/>
</dbReference>
<dbReference type="InterPro" id="IPR036390">
    <property type="entry name" value="WH_DNA-bd_sf"/>
</dbReference>
<feature type="domain" description="IclR-ED" evidence="7">
    <location>
        <begin position="95"/>
        <end position="273"/>
    </location>
</feature>
<dbReference type="InterPro" id="IPR050707">
    <property type="entry name" value="HTH_MetabolicPath_Reg"/>
</dbReference>
<dbReference type="Proteomes" id="UP000075573">
    <property type="component" value="Unassembled WGS sequence"/>
</dbReference>
<keyword evidence="4" id="KW-0175">Coiled coil</keyword>
<evidence type="ECO:0000259" key="7">
    <source>
        <dbReference type="PROSITE" id="PS51078"/>
    </source>
</evidence>
<sequence length="273" mass="29905">MVTSVSFVQERAATRKTPVQDAPAAKQAQYSQNSDRAAQLLMILNEHGSQGLALGRLAELVSAEKSAVHRSLQALRRHGLVVQAAQRGRYRLGPAALALGRFRTSPVERIRQWKPYLALLGREFRASAFLLERTGLDAIITDMYITDSRLPVLGHDGLGGRLPLGYGMGSTVILANQDPDNQMAILQANASRYQELNVDLEALQDLLNQVREDGYDSRRNAVIQGISGISLPILEGDGTCRAAVTVAKPTDELSDREAGQIIEKIRSYIEFLS</sequence>
<reference evidence="11" key="2">
    <citation type="submission" date="2020-04" db="EMBL/GenBank/DDBJ databases">
        <title>Description of novel Gluconacetobacter.</title>
        <authorList>
            <person name="Sombolestani A."/>
        </authorList>
    </citation>
    <scope>NUCLEOTIDE SEQUENCE [LARGE SCALE GENOMIC DNA]</scope>
    <source>
        <strain evidence="11">R-71646</strain>
    </source>
</reference>
<evidence type="ECO:0000259" key="6">
    <source>
        <dbReference type="PROSITE" id="PS51077"/>
    </source>
</evidence>
<dbReference type="GO" id="GO:0003700">
    <property type="term" value="F:DNA-binding transcription factor activity"/>
    <property type="evidence" value="ECO:0007669"/>
    <property type="project" value="TreeGrafter"/>
</dbReference>
<evidence type="ECO:0000256" key="2">
    <source>
        <dbReference type="ARBA" id="ARBA00023125"/>
    </source>
</evidence>
<dbReference type="Pfam" id="PF09339">
    <property type="entry name" value="HTH_IclR"/>
    <property type="match status" value="1"/>
</dbReference>
<dbReference type="PROSITE" id="PS51077">
    <property type="entry name" value="HTH_ICLR"/>
    <property type="match status" value="1"/>
</dbReference>
<feature type="coiled-coil region" evidence="4">
    <location>
        <begin position="183"/>
        <end position="213"/>
    </location>
</feature>
<dbReference type="EMBL" id="LHZB01000107">
    <property type="protein sequence ID" value="KXV01722.1"/>
    <property type="molecule type" value="Genomic_DNA"/>
</dbReference>
<dbReference type="AlphaFoldDB" id="A0A149QWP2"/>
<evidence type="ECO:0000313" key="9">
    <source>
        <dbReference type="EMBL" id="MBF0882024.1"/>
    </source>
</evidence>
<dbReference type="SUPFAM" id="SSF46785">
    <property type="entry name" value="Winged helix' DNA-binding domain"/>
    <property type="match status" value="1"/>
</dbReference>
<dbReference type="PANTHER" id="PTHR30136:SF19">
    <property type="entry name" value="DNA-BINDING TRANSCRIPTIONAL REPRESSOR YIAJ"/>
    <property type="match status" value="1"/>
</dbReference>
<reference evidence="9" key="3">
    <citation type="submission" date="2020-04" db="EMBL/GenBank/DDBJ databases">
        <authorList>
            <person name="Sombolestani A."/>
        </authorList>
    </citation>
    <scope>NUCLEOTIDE SEQUENCE</scope>
    <source>
        <strain evidence="9">R-71646</strain>
    </source>
</reference>
<dbReference type="Gene3D" id="3.30.450.40">
    <property type="match status" value="1"/>
</dbReference>
<dbReference type="InterPro" id="IPR036388">
    <property type="entry name" value="WH-like_DNA-bd_sf"/>
</dbReference>
<evidence type="ECO:0000313" key="8">
    <source>
        <dbReference type="EMBL" id="KXV01722.1"/>
    </source>
</evidence>
<reference evidence="8 10" key="1">
    <citation type="submission" date="2015-06" db="EMBL/GenBank/DDBJ databases">
        <title>Improved classification and identification of acetic acid bacteria using matrix-assisted laser desorption/ionization time-of-flight mass spectrometry; Gluconobacter nephelii and Gluconobacter uchimurae are later heterotypic synonyms of Gluconobacter japonicus and Gluconobacter oxydans, respectively.</title>
        <authorList>
            <person name="Li L."/>
            <person name="Cleenwerck I."/>
            <person name="De Vuyst L."/>
            <person name="Vandamme P."/>
        </authorList>
    </citation>
    <scope>NUCLEOTIDE SEQUENCE [LARGE SCALE GENOMIC DNA]</scope>
    <source>
        <strain evidence="8 10">LMG 1764</strain>
    </source>
</reference>
<dbReference type="InterPro" id="IPR029016">
    <property type="entry name" value="GAF-like_dom_sf"/>
</dbReference>
<dbReference type="SMART" id="SM00346">
    <property type="entry name" value="HTH_ICLR"/>
    <property type="match status" value="1"/>
</dbReference>
<dbReference type="Pfam" id="PF01614">
    <property type="entry name" value="IclR_C"/>
    <property type="match status" value="1"/>
</dbReference>
<comment type="caution">
    <text evidence="8">The sequence shown here is derived from an EMBL/GenBank/DDBJ whole genome shotgun (WGS) entry which is preliminary data.</text>
</comment>
<feature type="region of interest" description="Disordered" evidence="5">
    <location>
        <begin position="12"/>
        <end position="31"/>
    </location>
</feature>
<evidence type="ECO:0000256" key="5">
    <source>
        <dbReference type="SAM" id="MobiDB-lite"/>
    </source>
</evidence>
<evidence type="ECO:0000256" key="3">
    <source>
        <dbReference type="ARBA" id="ARBA00023163"/>
    </source>
</evidence>
<organism evidence="8 10">
    <name type="scientific">Gluconobacter potus</name>
    <dbReference type="NCBI Taxonomy" id="2724927"/>
    <lineage>
        <taxon>Bacteria</taxon>
        <taxon>Pseudomonadati</taxon>
        <taxon>Pseudomonadota</taxon>
        <taxon>Alphaproteobacteria</taxon>
        <taxon>Acetobacterales</taxon>
        <taxon>Acetobacteraceae</taxon>
        <taxon>Gluconobacter</taxon>
    </lineage>
</organism>
<dbReference type="Proteomes" id="UP000644588">
    <property type="component" value="Unassembled WGS sequence"/>
</dbReference>
<feature type="domain" description="HTH iclR-type" evidence="6">
    <location>
        <begin position="31"/>
        <end position="94"/>
    </location>
</feature>
<dbReference type="PATRIC" id="fig|442.7.peg.1781"/>
<keyword evidence="2" id="KW-0238">DNA-binding</keyword>
<dbReference type="PANTHER" id="PTHR30136">
    <property type="entry name" value="HELIX-TURN-HELIX TRANSCRIPTIONAL REGULATOR, ICLR FAMILY"/>
    <property type="match status" value="1"/>
</dbReference>
<dbReference type="InterPro" id="IPR005471">
    <property type="entry name" value="Tscrpt_reg_IclR_N"/>
</dbReference>
<evidence type="ECO:0000313" key="11">
    <source>
        <dbReference type="Proteomes" id="UP000644588"/>
    </source>
</evidence>
<evidence type="ECO:0000256" key="1">
    <source>
        <dbReference type="ARBA" id="ARBA00023015"/>
    </source>
</evidence>
<gene>
    <name evidence="8" type="ORF">AD929_05390</name>
    <name evidence="9" type="ORF">HKD31_04565</name>
</gene>
<evidence type="ECO:0000256" key="4">
    <source>
        <dbReference type="SAM" id="Coils"/>
    </source>
</evidence>
<protein>
    <submittedName>
        <fullName evidence="9">Helix-turn-helix domain-containing protein</fullName>
    </submittedName>
</protein>
<proteinExistence type="predicted"/>
<dbReference type="EMBL" id="JABCQF010000002">
    <property type="protein sequence ID" value="MBF0882024.1"/>
    <property type="molecule type" value="Genomic_DNA"/>
</dbReference>
<accession>A0A149QWP2</accession>